<dbReference type="GO" id="GO:0000917">
    <property type="term" value="P:division septum assembly"/>
    <property type="evidence" value="ECO:0007669"/>
    <property type="project" value="UniProtKB-KW"/>
</dbReference>
<dbReference type="PANTHER" id="PTHR39455:SF1">
    <property type="entry name" value="CELL DIVISION PROTEIN ZAPD"/>
    <property type="match status" value="1"/>
</dbReference>
<dbReference type="HAMAP" id="MF_01092">
    <property type="entry name" value="ZapD"/>
    <property type="match status" value="1"/>
</dbReference>
<evidence type="ECO:0000256" key="3">
    <source>
        <dbReference type="ARBA" id="ARBA00023210"/>
    </source>
</evidence>
<name>A0A4R1BGL0_9PROT</name>
<dbReference type="GO" id="GO:0005737">
    <property type="term" value="C:cytoplasm"/>
    <property type="evidence" value="ECO:0007669"/>
    <property type="project" value="UniProtKB-SubCell"/>
</dbReference>
<comment type="function">
    <text evidence="5">Cell division factor that enhances FtsZ-ring assembly. Directly interacts with FtsZ and promotes bundling of FtsZ protofilaments, with a reduction in FtsZ GTPase activity.</text>
</comment>
<dbReference type="InterPro" id="IPR027462">
    <property type="entry name" value="ZapD_C"/>
</dbReference>
<keyword evidence="2 5" id="KW-0132">Cell division</keyword>
<evidence type="ECO:0000256" key="1">
    <source>
        <dbReference type="ARBA" id="ARBA00022490"/>
    </source>
</evidence>
<accession>A0A4R1BGL0</accession>
<comment type="subcellular location">
    <subcellularLocation>
        <location evidence="5">Cytoplasm</location>
    </subcellularLocation>
    <text evidence="5">Localizes to mid-cell in an FtsZ-dependent manner.</text>
</comment>
<evidence type="ECO:0000256" key="4">
    <source>
        <dbReference type="ARBA" id="ARBA00023306"/>
    </source>
</evidence>
<keyword evidence="7" id="KW-1185">Reference proteome</keyword>
<organism evidence="6 7">
    <name type="scientific">Parasulfuritortus cantonensis</name>
    <dbReference type="NCBI Taxonomy" id="2528202"/>
    <lineage>
        <taxon>Bacteria</taxon>
        <taxon>Pseudomonadati</taxon>
        <taxon>Pseudomonadota</taxon>
        <taxon>Betaproteobacteria</taxon>
        <taxon>Nitrosomonadales</taxon>
        <taxon>Thiobacillaceae</taxon>
        <taxon>Parasulfuritortus</taxon>
    </lineage>
</organism>
<keyword evidence="4 5" id="KW-0131">Cell cycle</keyword>
<dbReference type="RefSeq" id="WP_131445261.1">
    <property type="nucleotide sequence ID" value="NZ_SJZB01000018.1"/>
</dbReference>
<dbReference type="Pfam" id="PF07072">
    <property type="entry name" value="ZapD"/>
    <property type="match status" value="1"/>
</dbReference>
<comment type="caution">
    <text evidence="6">The sequence shown here is derived from an EMBL/GenBank/DDBJ whole genome shotgun (WGS) entry which is preliminary data.</text>
</comment>
<keyword evidence="1 5" id="KW-0963">Cytoplasm</keyword>
<dbReference type="Gene3D" id="1.10.3900.10">
    <property type="entry name" value="YacF-like"/>
    <property type="match status" value="1"/>
</dbReference>
<dbReference type="OrthoDB" id="5294622at2"/>
<protein>
    <recommendedName>
        <fullName evidence="5">Cell division protein ZapD</fullName>
    </recommendedName>
    <alternativeName>
        <fullName evidence="5">Z ring-associated protein D</fullName>
    </alternativeName>
</protein>
<dbReference type="InterPro" id="IPR036268">
    <property type="entry name" value="ZapD_sf"/>
</dbReference>
<dbReference type="AlphaFoldDB" id="A0A4R1BGL0"/>
<dbReference type="InterPro" id="IPR009777">
    <property type="entry name" value="ZapD"/>
</dbReference>
<evidence type="ECO:0000256" key="5">
    <source>
        <dbReference type="HAMAP-Rule" id="MF_01092"/>
    </source>
</evidence>
<dbReference type="Proteomes" id="UP000295443">
    <property type="component" value="Unassembled WGS sequence"/>
</dbReference>
<evidence type="ECO:0000256" key="2">
    <source>
        <dbReference type="ARBA" id="ARBA00022618"/>
    </source>
</evidence>
<dbReference type="Gene3D" id="2.60.440.10">
    <property type="entry name" value="YacF-like domains"/>
    <property type="match status" value="1"/>
</dbReference>
<dbReference type="GO" id="GO:0043093">
    <property type="term" value="P:FtsZ-dependent cytokinesis"/>
    <property type="evidence" value="ECO:0007669"/>
    <property type="project" value="UniProtKB-UniRule"/>
</dbReference>
<comment type="similarity">
    <text evidence="5">Belongs to the ZapD family.</text>
</comment>
<dbReference type="EMBL" id="SJZB01000018">
    <property type="protein sequence ID" value="TCJ16333.1"/>
    <property type="molecule type" value="Genomic_DNA"/>
</dbReference>
<dbReference type="PANTHER" id="PTHR39455">
    <property type="entry name" value="CELL DIVISION PROTEIN ZAPD"/>
    <property type="match status" value="1"/>
</dbReference>
<proteinExistence type="inferred from homology"/>
<dbReference type="NCBIfam" id="NF003656">
    <property type="entry name" value="PRK05287.1-4"/>
    <property type="match status" value="1"/>
</dbReference>
<sequence length="259" mass="29153">MIVYEYPLNERIRTWLRLEDLFGKAGFFVRAGDSRSHHAGLLALFELADVMARPELRSELIQELERQKLSLEPLRGNPAVDPDRLEPLLERLASALATLHGLSGKLGQHIRENDWLAGIKSRTGIPGGACGFDLPGYYYWLNQPAAVRVADLERWLAPLQPIRSGVELILELLRESGNQGHYSAVNGTFQLMLGGRVVQMLRVGLDERWPCVPEVSANKYAVNLRFVTVEKNQKPKTYEQDVTFELVFCSLIGCCVQPI</sequence>
<evidence type="ECO:0000313" key="7">
    <source>
        <dbReference type="Proteomes" id="UP000295443"/>
    </source>
</evidence>
<dbReference type="SUPFAM" id="SSF160950">
    <property type="entry name" value="YacF-like"/>
    <property type="match status" value="1"/>
</dbReference>
<dbReference type="GO" id="GO:0032153">
    <property type="term" value="C:cell division site"/>
    <property type="evidence" value="ECO:0007669"/>
    <property type="project" value="TreeGrafter"/>
</dbReference>
<reference evidence="6 7" key="1">
    <citation type="submission" date="2019-03" db="EMBL/GenBank/DDBJ databases">
        <title>Genome sequence of Thiobacillaceae bacterium LSR1, a sulfur-oxidizing bacterium isolated from freshwater sediment.</title>
        <authorList>
            <person name="Li S."/>
        </authorList>
    </citation>
    <scope>NUCLEOTIDE SEQUENCE [LARGE SCALE GENOMIC DNA]</scope>
    <source>
        <strain evidence="6 7">LSR1</strain>
    </source>
</reference>
<comment type="subunit">
    <text evidence="5">Interacts with FtsZ.</text>
</comment>
<keyword evidence="3 5" id="KW-0717">Septation</keyword>
<gene>
    <name evidence="5 6" type="primary">zapD</name>
    <name evidence="6" type="ORF">EZJ19_05380</name>
</gene>
<evidence type="ECO:0000313" key="6">
    <source>
        <dbReference type="EMBL" id="TCJ16333.1"/>
    </source>
</evidence>